<evidence type="ECO:0008006" key="3">
    <source>
        <dbReference type="Google" id="ProtNLM"/>
    </source>
</evidence>
<dbReference type="InterPro" id="IPR022025">
    <property type="entry name" value="Amidoligase_2"/>
</dbReference>
<reference evidence="1 2" key="1">
    <citation type="submission" date="2016-04" db="EMBL/GenBank/DDBJ databases">
        <title>A degradative enzymes factory behind the ericoid mycorrhizal symbiosis.</title>
        <authorList>
            <consortium name="DOE Joint Genome Institute"/>
            <person name="Martino E."/>
            <person name="Morin E."/>
            <person name="Grelet G."/>
            <person name="Kuo A."/>
            <person name="Kohler A."/>
            <person name="Daghino S."/>
            <person name="Barry K."/>
            <person name="Choi C."/>
            <person name="Cichocki N."/>
            <person name="Clum A."/>
            <person name="Copeland A."/>
            <person name="Hainaut M."/>
            <person name="Haridas S."/>
            <person name="Labutti K."/>
            <person name="Lindquist E."/>
            <person name="Lipzen A."/>
            <person name="Khouja H.-R."/>
            <person name="Murat C."/>
            <person name="Ohm R."/>
            <person name="Olson A."/>
            <person name="Spatafora J."/>
            <person name="Veneault-Fourrey C."/>
            <person name="Henrissat B."/>
            <person name="Grigoriev I."/>
            <person name="Martin F."/>
            <person name="Perotto S."/>
        </authorList>
    </citation>
    <scope>NUCLEOTIDE SEQUENCE [LARGE SCALE GENOMIC DNA]</scope>
    <source>
        <strain evidence="1 2">F</strain>
    </source>
</reference>
<dbReference type="EMBL" id="KZ613944">
    <property type="protein sequence ID" value="PMD41085.1"/>
    <property type="molecule type" value="Genomic_DNA"/>
</dbReference>
<gene>
    <name evidence="1" type="ORF">L207DRAFT_527756</name>
</gene>
<accession>A0A2J6RRD1</accession>
<dbReference type="STRING" id="1149755.A0A2J6RRD1"/>
<proteinExistence type="predicted"/>
<dbReference type="AlphaFoldDB" id="A0A2J6RRD1"/>
<sequence>MAHTTTFGVEFEFCLATLPEGACDPEPYDARQVYTISDTIAVNNGMQSLNILDPILRRHYKERLQNDILQRHIADTLISAGFSAITDEDVRRQYNEALLSGPEPVHYKSWNITTDSSIRVPGEDGTAGVAEYEWCKVEVISPVLTYTPQAIRQVQKVCKLISRRYRILTNEWCGLHVHVGQGSKGLPDYAVKNLAAMIWAFEDRLDLLHPLYRSNDAACNSLYNSAPLSREDNFETDQPLLLIEQIDRILECKTGDQVISLVNDECPSYGSAYNFWNLLSQHSQSSKRTIEFRQHEGTLEAKRVENWIKVCVHLVEFALQIQPDCMGEFLRSVVDEEEYTVEDMLLSIGLPRQVKYYGKALGTKS</sequence>
<evidence type="ECO:0000313" key="2">
    <source>
        <dbReference type="Proteomes" id="UP000235786"/>
    </source>
</evidence>
<organism evidence="1 2">
    <name type="scientific">Hyaloscypha variabilis (strain UAMH 11265 / GT02V1 / F)</name>
    <name type="common">Meliniomyces variabilis</name>
    <dbReference type="NCBI Taxonomy" id="1149755"/>
    <lineage>
        <taxon>Eukaryota</taxon>
        <taxon>Fungi</taxon>
        <taxon>Dikarya</taxon>
        <taxon>Ascomycota</taxon>
        <taxon>Pezizomycotina</taxon>
        <taxon>Leotiomycetes</taxon>
        <taxon>Helotiales</taxon>
        <taxon>Hyaloscyphaceae</taxon>
        <taxon>Hyaloscypha</taxon>
        <taxon>Hyaloscypha variabilis</taxon>
    </lineage>
</organism>
<keyword evidence="2" id="KW-1185">Reference proteome</keyword>
<name>A0A2J6RRD1_HYAVF</name>
<evidence type="ECO:0000313" key="1">
    <source>
        <dbReference type="EMBL" id="PMD41085.1"/>
    </source>
</evidence>
<dbReference type="Proteomes" id="UP000235786">
    <property type="component" value="Unassembled WGS sequence"/>
</dbReference>
<dbReference type="PANTHER" id="PTHR36847">
    <property type="entry name" value="AMIDOLIGASE ENZYME"/>
    <property type="match status" value="1"/>
</dbReference>
<dbReference type="OrthoDB" id="412402at2759"/>
<dbReference type="PANTHER" id="PTHR36847:SF1">
    <property type="entry name" value="AMIDOLIGASE ENZYME"/>
    <property type="match status" value="1"/>
</dbReference>
<protein>
    <recommendedName>
        <fullName evidence="3">Amidoligase enzyme</fullName>
    </recommendedName>
</protein>
<dbReference type="Pfam" id="PF12224">
    <property type="entry name" value="Amidoligase_2"/>
    <property type="match status" value="1"/>
</dbReference>